<name>A0ABS8W7P2_9GAMM</name>
<gene>
    <name evidence="3" type="ORF">K6Y31_01040</name>
</gene>
<reference evidence="3 4" key="1">
    <citation type="journal article" date="2022" name="Environ. Microbiol. Rep.">
        <title>Eco-phylogenetic analyses reveal divergent evolution of vitamin B12 metabolism in the marine bacterial family 'Psychromonadaceae'.</title>
        <authorList>
            <person name="Jin X."/>
            <person name="Yang Y."/>
            <person name="Cao H."/>
            <person name="Gao B."/>
            <person name="Zhao Z."/>
        </authorList>
    </citation>
    <scope>NUCLEOTIDE SEQUENCE [LARGE SCALE GENOMIC DNA]</scope>
    <source>
        <strain evidence="3 4">MKS20</strain>
    </source>
</reference>
<organism evidence="3 4">
    <name type="scientific">Motilimonas cestriensis</name>
    <dbReference type="NCBI Taxonomy" id="2742685"/>
    <lineage>
        <taxon>Bacteria</taxon>
        <taxon>Pseudomonadati</taxon>
        <taxon>Pseudomonadota</taxon>
        <taxon>Gammaproteobacteria</taxon>
        <taxon>Alteromonadales</taxon>
        <taxon>Alteromonadales genera incertae sedis</taxon>
        <taxon>Motilimonas</taxon>
    </lineage>
</organism>
<evidence type="ECO:0000256" key="2">
    <source>
        <dbReference type="PROSITE-ProRule" id="PRU01282"/>
    </source>
</evidence>
<dbReference type="Gene3D" id="3.40.30.10">
    <property type="entry name" value="Glutaredoxin"/>
    <property type="match status" value="1"/>
</dbReference>
<dbReference type="InterPro" id="IPR036249">
    <property type="entry name" value="Thioredoxin-like_sf"/>
</dbReference>
<dbReference type="PANTHER" id="PTHR30041:SF8">
    <property type="entry name" value="PROTEIN YFFB"/>
    <property type="match status" value="1"/>
</dbReference>
<dbReference type="NCBIfam" id="NF008107">
    <property type="entry name" value="PRK10853.1"/>
    <property type="match status" value="1"/>
</dbReference>
<evidence type="ECO:0000313" key="3">
    <source>
        <dbReference type="EMBL" id="MCE2593405.1"/>
    </source>
</evidence>
<keyword evidence="4" id="KW-1185">Reference proteome</keyword>
<dbReference type="RefSeq" id="WP_233051016.1">
    <property type="nucleotide sequence ID" value="NZ_JAIMJA010000001.1"/>
</dbReference>
<dbReference type="PANTHER" id="PTHR30041">
    <property type="entry name" value="ARSENATE REDUCTASE"/>
    <property type="match status" value="1"/>
</dbReference>
<dbReference type="SUPFAM" id="SSF52833">
    <property type="entry name" value="Thioredoxin-like"/>
    <property type="match status" value="1"/>
</dbReference>
<dbReference type="Proteomes" id="UP001201273">
    <property type="component" value="Unassembled WGS sequence"/>
</dbReference>
<dbReference type="EMBL" id="JAIMJA010000001">
    <property type="protein sequence ID" value="MCE2593405.1"/>
    <property type="molecule type" value="Genomic_DNA"/>
</dbReference>
<sequence>MTVVYGIKNCDTIKKAKAWLTKNDIAFEFHDYRVEGINEKMIADFFAHLPWQEVVNKRGTTYRQLSDEAKANLSAETALALLVEHPAMIKRPLLIHNGQYYLGFKADQYAEIFA</sequence>
<accession>A0ABS8W7P2</accession>
<dbReference type="InterPro" id="IPR006504">
    <property type="entry name" value="Tscrpt_reg_Spx/MgsR"/>
</dbReference>
<evidence type="ECO:0000313" key="4">
    <source>
        <dbReference type="Proteomes" id="UP001201273"/>
    </source>
</evidence>
<evidence type="ECO:0000256" key="1">
    <source>
        <dbReference type="ARBA" id="ARBA00007198"/>
    </source>
</evidence>
<proteinExistence type="inferred from homology"/>
<comment type="caution">
    <text evidence="3">The sequence shown here is derived from an EMBL/GenBank/DDBJ whole genome shotgun (WGS) entry which is preliminary data.</text>
</comment>
<dbReference type="NCBIfam" id="TIGR01617">
    <property type="entry name" value="arsC_related"/>
    <property type="match status" value="1"/>
</dbReference>
<dbReference type="PROSITE" id="PS51353">
    <property type="entry name" value="ARSC"/>
    <property type="match status" value="1"/>
</dbReference>
<dbReference type="InterPro" id="IPR006660">
    <property type="entry name" value="Arsenate_reductase-like"/>
</dbReference>
<dbReference type="Pfam" id="PF03960">
    <property type="entry name" value="ArsC"/>
    <property type="match status" value="1"/>
</dbReference>
<comment type="similarity">
    <text evidence="1 2">Belongs to the ArsC family.</text>
</comment>
<dbReference type="CDD" id="cd03035">
    <property type="entry name" value="ArsC_Yffb"/>
    <property type="match status" value="1"/>
</dbReference>
<protein>
    <submittedName>
        <fullName evidence="3">ArsC family reductase</fullName>
    </submittedName>
</protein>